<accession>A0A1Z5TKL9</accession>
<evidence type="ECO:0000256" key="2">
    <source>
        <dbReference type="ARBA" id="ARBA00022723"/>
    </source>
</evidence>
<dbReference type="Gene3D" id="3.50.50.60">
    <property type="entry name" value="FAD/NAD(P)-binding domain"/>
    <property type="match status" value="1"/>
</dbReference>
<feature type="binding site" description="axial binding residue" evidence="5">
    <location>
        <position position="511"/>
    </location>
    <ligand>
        <name>heme</name>
        <dbReference type="ChEBI" id="CHEBI:30413"/>
    </ligand>
    <ligandPart>
        <name>Fe</name>
        <dbReference type="ChEBI" id="CHEBI:18248"/>
    </ligandPart>
</feature>
<feature type="domain" description="Glucose-methanol-choline oxidoreductase N-terminal" evidence="8">
    <location>
        <begin position="614"/>
        <end position="628"/>
    </location>
</feature>
<dbReference type="PANTHER" id="PTHR11552">
    <property type="entry name" value="GLUCOSE-METHANOL-CHOLINE GMC OXIDOREDUCTASE"/>
    <property type="match status" value="1"/>
</dbReference>
<comment type="cofactor">
    <cofactor evidence="5">
        <name>heme</name>
        <dbReference type="ChEBI" id="CHEBI:30413"/>
    </cofactor>
</comment>
<dbReference type="STRING" id="1157616.A0A1Z5TKL9"/>
<dbReference type="Pfam" id="PF05199">
    <property type="entry name" value="GMC_oxred_C"/>
    <property type="match status" value="1"/>
</dbReference>
<organism evidence="9 10">
    <name type="scientific">Hortaea werneckii EXF-2000</name>
    <dbReference type="NCBI Taxonomy" id="1157616"/>
    <lineage>
        <taxon>Eukaryota</taxon>
        <taxon>Fungi</taxon>
        <taxon>Dikarya</taxon>
        <taxon>Ascomycota</taxon>
        <taxon>Pezizomycotina</taxon>
        <taxon>Dothideomycetes</taxon>
        <taxon>Dothideomycetidae</taxon>
        <taxon>Mycosphaerellales</taxon>
        <taxon>Teratosphaeriaceae</taxon>
        <taxon>Hortaea</taxon>
    </lineage>
</organism>
<dbReference type="Pfam" id="PF00067">
    <property type="entry name" value="p450"/>
    <property type="match status" value="1"/>
</dbReference>
<dbReference type="GO" id="GO:0016705">
    <property type="term" value="F:oxidoreductase activity, acting on paired donors, with incorporation or reduction of molecular oxygen"/>
    <property type="evidence" value="ECO:0007669"/>
    <property type="project" value="InterPro"/>
</dbReference>
<evidence type="ECO:0000256" key="3">
    <source>
        <dbReference type="ARBA" id="ARBA00023004"/>
    </source>
</evidence>
<keyword evidence="7" id="KW-1133">Transmembrane helix</keyword>
<dbReference type="Pfam" id="PF00732">
    <property type="entry name" value="GMC_oxred_N"/>
    <property type="match status" value="1"/>
</dbReference>
<dbReference type="GO" id="GO:0050660">
    <property type="term" value="F:flavin adenine dinucleotide binding"/>
    <property type="evidence" value="ECO:0007669"/>
    <property type="project" value="InterPro"/>
</dbReference>
<sequence length="921" mass="102394">MAIHKGKRRKEDHLNMASTHMVAASGDEPAVVQILGFCKRNWFILLPLFIIIRFLYYRYSSPLRHYPGPFLASGSRLWKVLSTYSGKTETDHILLHEKYSPTGCGRKLSRGSSEGKNNGGSGGGGGNLVRIAPNELSLSSPLAAREVLAVGKGFHKTDFYAVFPPPENPDIFTETRESVHAVKKRYASHAYSMSAMQQLSGCIEATERLLVEKLEGVASAGLREGEGKGGGVVDLGDYLHYFAFDVLGEVAFSRKFGFLDAGADLEGAIKTIDEMQWYDGIVGQIPEWDWVFRRNPLWKLVPGLDPARFLITRMAREEMEKRKRIGEKEVESGRKDLLSQLMAAHEKAPGQFGEGDVFAVAHGAIFAGSDSTASTMQSFCHFVLSRPQVHARLKEEIDEASQGGRLSAMPQWNEVQALPYFQACLKEAMRLRPAVGLNITRLTPPGGAEIDGQQIPGGVRIALNAWVLHRNEDVFGPDAKVYKPERWLEDAEKAKAMERCMFQFGGGSHLCIGKNLALLEMNKLLPLLFRDFEMELVHPGTELKYHSTFFVVQSGLETSFLEYAMKSSSLKVYPRAFTRQIIFDANKTATGITVQAGQTNFTLNARKEVILSAGAFQSPQLLMVSGVGPENTLSQYNIPCVKHLPGVGQNMQDQPFFGIDYRVNVETSSMLVNDPQYHEDAVQKYLENATGPLANSPGFIAFERISQNQPSLLSNSTIEALNDNFPDDWPEAEYLVGNGYSGYNRNYRTADPGDGYNYAAIYSALISPFSKGNLTISSPDMAVQPVINPNWLTDSRDKELAMAMFKRIRDIWANMRNVTIGEEYLPGPNVTTDEQIMEYIQESVIQIYHAAATCKMGRSDDSMAVVDSRARVYGVKNLRVVDAAAFPFLTPGHPQSGVYMLAEKIAEDIRLEREERIQTNY</sequence>
<dbReference type="EMBL" id="MUNK01000029">
    <property type="protein sequence ID" value="OTA36592.1"/>
    <property type="molecule type" value="Genomic_DNA"/>
</dbReference>
<evidence type="ECO:0000256" key="7">
    <source>
        <dbReference type="SAM" id="Phobius"/>
    </source>
</evidence>
<dbReference type="GO" id="GO:0005506">
    <property type="term" value="F:iron ion binding"/>
    <property type="evidence" value="ECO:0007669"/>
    <property type="project" value="InterPro"/>
</dbReference>
<reference evidence="9 10" key="1">
    <citation type="submission" date="2017-01" db="EMBL/GenBank/DDBJ databases">
        <title>The recent genome duplication of the halophilic yeast Hortaea werneckii: insights from long-read sequencing.</title>
        <authorList>
            <person name="Sinha S."/>
            <person name="Flibotte S."/>
            <person name="Neira M."/>
            <person name="Lenassi M."/>
            <person name="Gostincar C."/>
            <person name="Stajich J.E."/>
            <person name="Nislow C.E."/>
        </authorList>
    </citation>
    <scope>NUCLEOTIDE SEQUENCE [LARGE SCALE GENOMIC DNA]</scope>
    <source>
        <strain evidence="9 10">EXF-2000</strain>
    </source>
</reference>
<dbReference type="InterPro" id="IPR036396">
    <property type="entry name" value="Cyt_P450_sf"/>
</dbReference>
<dbReference type="InParanoid" id="A0A1Z5TKL9"/>
<dbReference type="InterPro" id="IPR001128">
    <property type="entry name" value="Cyt_P450"/>
</dbReference>
<evidence type="ECO:0000256" key="1">
    <source>
        <dbReference type="ARBA" id="ARBA00010790"/>
    </source>
</evidence>
<keyword evidence="5" id="KW-0349">Heme</keyword>
<feature type="region of interest" description="Disordered" evidence="6">
    <location>
        <begin position="105"/>
        <end position="126"/>
    </location>
</feature>
<keyword evidence="3 5" id="KW-0408">Iron</keyword>
<dbReference type="PRINTS" id="PR00463">
    <property type="entry name" value="EP450I"/>
</dbReference>
<keyword evidence="4" id="KW-0325">Glycoprotein</keyword>
<keyword evidence="7" id="KW-0472">Membrane</keyword>
<dbReference type="VEuPathDB" id="FungiDB:BTJ68_02934"/>
<dbReference type="GO" id="GO:0016614">
    <property type="term" value="F:oxidoreductase activity, acting on CH-OH group of donors"/>
    <property type="evidence" value="ECO:0007669"/>
    <property type="project" value="InterPro"/>
</dbReference>
<dbReference type="AlphaFoldDB" id="A0A1Z5TKL9"/>
<dbReference type="SUPFAM" id="SSF51905">
    <property type="entry name" value="FAD/NAD(P)-binding domain"/>
    <property type="match status" value="1"/>
</dbReference>
<dbReference type="GO" id="GO:0004497">
    <property type="term" value="F:monooxygenase activity"/>
    <property type="evidence" value="ECO:0007669"/>
    <property type="project" value="InterPro"/>
</dbReference>
<keyword evidence="2 5" id="KW-0479">Metal-binding</keyword>
<dbReference type="Gene3D" id="3.30.560.10">
    <property type="entry name" value="Glucose Oxidase, domain 3"/>
    <property type="match status" value="1"/>
</dbReference>
<dbReference type="GO" id="GO:0020037">
    <property type="term" value="F:heme binding"/>
    <property type="evidence" value="ECO:0007669"/>
    <property type="project" value="InterPro"/>
</dbReference>
<name>A0A1Z5TKL9_HORWE</name>
<comment type="caution">
    <text evidence="9">The sequence shown here is derived from an EMBL/GenBank/DDBJ whole genome shotgun (WGS) entry which is preliminary data.</text>
</comment>
<dbReference type="InterPro" id="IPR017972">
    <property type="entry name" value="Cyt_P450_CS"/>
</dbReference>
<dbReference type="PROSITE" id="PS00624">
    <property type="entry name" value="GMC_OXRED_2"/>
    <property type="match status" value="1"/>
</dbReference>
<protein>
    <recommendedName>
        <fullName evidence="8">Glucose-methanol-choline oxidoreductase N-terminal domain-containing protein</fullName>
    </recommendedName>
</protein>
<dbReference type="InterPro" id="IPR002401">
    <property type="entry name" value="Cyt_P450_E_grp-I"/>
</dbReference>
<comment type="similarity">
    <text evidence="1">Belongs to the GMC oxidoreductase family.</text>
</comment>
<dbReference type="CDD" id="cd11060">
    <property type="entry name" value="CYP57A1-like"/>
    <property type="match status" value="1"/>
</dbReference>
<dbReference type="Gene3D" id="1.10.630.10">
    <property type="entry name" value="Cytochrome P450"/>
    <property type="match status" value="1"/>
</dbReference>
<dbReference type="InterPro" id="IPR012132">
    <property type="entry name" value="GMC_OxRdtase"/>
</dbReference>
<proteinExistence type="inferred from homology"/>
<dbReference type="GO" id="GO:0044550">
    <property type="term" value="P:secondary metabolite biosynthetic process"/>
    <property type="evidence" value="ECO:0007669"/>
    <property type="project" value="TreeGrafter"/>
</dbReference>
<dbReference type="SUPFAM" id="SSF48264">
    <property type="entry name" value="Cytochrome P450"/>
    <property type="match status" value="1"/>
</dbReference>
<dbReference type="InterPro" id="IPR000172">
    <property type="entry name" value="GMC_OxRdtase_N"/>
</dbReference>
<keyword evidence="7" id="KW-0812">Transmembrane</keyword>
<dbReference type="PANTHER" id="PTHR11552:SF138">
    <property type="entry name" value="DEHYDROGENASE PKFF-RELATED"/>
    <property type="match status" value="1"/>
</dbReference>
<evidence type="ECO:0000256" key="5">
    <source>
        <dbReference type="PIRSR" id="PIRSR602401-1"/>
    </source>
</evidence>
<feature type="compositionally biased region" description="Gly residues" evidence="6">
    <location>
        <begin position="117"/>
        <end position="126"/>
    </location>
</feature>
<dbReference type="PROSITE" id="PS00086">
    <property type="entry name" value="CYTOCHROME_P450"/>
    <property type="match status" value="1"/>
</dbReference>
<evidence type="ECO:0000256" key="6">
    <source>
        <dbReference type="SAM" id="MobiDB-lite"/>
    </source>
</evidence>
<evidence type="ECO:0000259" key="8">
    <source>
        <dbReference type="PROSITE" id="PS00624"/>
    </source>
</evidence>
<dbReference type="PRINTS" id="PR00385">
    <property type="entry name" value="P450"/>
</dbReference>
<dbReference type="Proteomes" id="UP000194280">
    <property type="component" value="Unassembled WGS sequence"/>
</dbReference>
<evidence type="ECO:0000313" key="9">
    <source>
        <dbReference type="EMBL" id="OTA36592.1"/>
    </source>
</evidence>
<evidence type="ECO:0000313" key="10">
    <source>
        <dbReference type="Proteomes" id="UP000194280"/>
    </source>
</evidence>
<keyword evidence="10" id="KW-1185">Reference proteome</keyword>
<dbReference type="SUPFAM" id="SSF54373">
    <property type="entry name" value="FAD-linked reductases, C-terminal domain"/>
    <property type="match status" value="1"/>
</dbReference>
<dbReference type="InterPro" id="IPR036188">
    <property type="entry name" value="FAD/NAD-bd_sf"/>
</dbReference>
<evidence type="ECO:0000256" key="4">
    <source>
        <dbReference type="ARBA" id="ARBA00023180"/>
    </source>
</evidence>
<gene>
    <name evidence="9" type="ORF">BTJ68_02934</name>
</gene>
<feature type="transmembrane region" description="Helical" evidence="7">
    <location>
        <begin position="42"/>
        <end position="59"/>
    </location>
</feature>
<dbReference type="InterPro" id="IPR007867">
    <property type="entry name" value="GMC_OxRtase_C"/>
</dbReference>